<dbReference type="GO" id="GO:0008234">
    <property type="term" value="F:cysteine-type peptidase activity"/>
    <property type="evidence" value="ECO:0007669"/>
    <property type="project" value="InterPro"/>
</dbReference>
<keyword evidence="3" id="KW-0378">Hydrolase</keyword>
<dbReference type="InterPro" id="IPR038765">
    <property type="entry name" value="Papain-like_cys_pep_sf"/>
</dbReference>
<dbReference type="InterPro" id="IPR003653">
    <property type="entry name" value="Peptidase_C48_C"/>
</dbReference>
<dbReference type="Pfam" id="PF02902">
    <property type="entry name" value="Peptidase_C48"/>
    <property type="match status" value="1"/>
</dbReference>
<evidence type="ECO:0000256" key="1">
    <source>
        <dbReference type="ARBA" id="ARBA00005234"/>
    </source>
</evidence>
<name>A0AAW1N6F4_SAPOF</name>
<organism evidence="6 7">
    <name type="scientific">Saponaria officinalis</name>
    <name type="common">Common soapwort</name>
    <name type="synonym">Lychnis saponaria</name>
    <dbReference type="NCBI Taxonomy" id="3572"/>
    <lineage>
        <taxon>Eukaryota</taxon>
        <taxon>Viridiplantae</taxon>
        <taxon>Streptophyta</taxon>
        <taxon>Embryophyta</taxon>
        <taxon>Tracheophyta</taxon>
        <taxon>Spermatophyta</taxon>
        <taxon>Magnoliopsida</taxon>
        <taxon>eudicotyledons</taxon>
        <taxon>Gunneridae</taxon>
        <taxon>Pentapetalae</taxon>
        <taxon>Caryophyllales</taxon>
        <taxon>Caryophyllaceae</taxon>
        <taxon>Caryophylleae</taxon>
        <taxon>Saponaria</taxon>
    </lineage>
</organism>
<dbReference type="InterPro" id="IPR058352">
    <property type="entry name" value="DUF8039"/>
</dbReference>
<evidence type="ECO:0000256" key="3">
    <source>
        <dbReference type="ARBA" id="ARBA00022801"/>
    </source>
</evidence>
<evidence type="ECO:0000313" key="7">
    <source>
        <dbReference type="Proteomes" id="UP001443914"/>
    </source>
</evidence>
<dbReference type="AlphaFoldDB" id="A0AAW1N6F4"/>
<dbReference type="GO" id="GO:0006508">
    <property type="term" value="P:proteolysis"/>
    <property type="evidence" value="ECO:0007669"/>
    <property type="project" value="UniProtKB-KW"/>
</dbReference>
<evidence type="ECO:0000313" key="6">
    <source>
        <dbReference type="EMBL" id="KAK9756294.1"/>
    </source>
</evidence>
<evidence type="ECO:0000259" key="5">
    <source>
        <dbReference type="PROSITE" id="PS50600"/>
    </source>
</evidence>
<dbReference type="SUPFAM" id="SSF54001">
    <property type="entry name" value="Cysteine proteinases"/>
    <property type="match status" value="1"/>
</dbReference>
<accession>A0AAW1N6F4</accession>
<dbReference type="Gene3D" id="3.40.395.10">
    <property type="entry name" value="Adenoviral Proteinase, Chain A"/>
    <property type="match status" value="1"/>
</dbReference>
<feature type="region of interest" description="Disordered" evidence="4">
    <location>
        <begin position="460"/>
        <end position="503"/>
    </location>
</feature>
<dbReference type="Proteomes" id="UP001443914">
    <property type="component" value="Unassembled WGS sequence"/>
</dbReference>
<comment type="similarity">
    <text evidence="1">Belongs to the peptidase C48 family.</text>
</comment>
<dbReference type="PROSITE" id="PS50600">
    <property type="entry name" value="ULP_PROTEASE"/>
    <property type="match status" value="1"/>
</dbReference>
<feature type="compositionally biased region" description="Basic and acidic residues" evidence="4">
    <location>
        <begin position="468"/>
        <end position="493"/>
    </location>
</feature>
<sequence length="758" mass="87776">MHSPFITYPSSVTVLVVVTENDFIVCGMRKQLKLVLVKVFNMSADEGDDSRQKLKMRGVTTGQNLKGEDLEKLHIEFDEFGQPTGIYRSKFETDMGVLARNIKITYQSWKKVPWGEKETLWKDAKNTWKLSDDKQKIVLKILANALKEFRSRLTRTYITKALKPKEGEEKSEKARASQRMNLHPHYLGRAGYTGKKGKWYKEELAQALTREEVDNHDSDPTVSQESVKLVDERFSDRGYLWIKAHTPSSSCAPTPRIQEVTEKFWVWKEKEQKGEFVPTRFEDALVKALGMPEHNGRTRGVGRNVGLQTYFGKPTSRYSNGKMYTEDDMRLLMEKVKNEAKEEMAAMMEKKWAEFMGKTPSLNENGDSLSHRQLRSSCQSTQHIDPFVKLKESVHCQLVVHMNGELLIVAEGMVSPWIEGKTVHNQPLTIENAHVSIDSVIRADAPLPLPWSGFINVKNRNEKKRKDKDKETRESANKVRKLAKSDEQIKEKDNDEGDEHDSRPLNMIEVDELDFHCQTLEKKLYSLAKDEVIKMVIDGSVYNYREGNTVSYLTIVEIRQMFRNQWLNVGVLQIWGSFLYQSATEIEATKVVGFMCPVKLLDYMHNERQCEEYLMHVLNIQQEKKYIMGAFYEGNHWMLIVVCLGLNTAYILDSQQRTKKKLSIKGRLKAAWIIHCVNGGRRNFAKKNQLQIKVIECPQQPEDYECGYYVMKWMYNITFYYSKGNEEKFEKIIADSTMSAEDLNEVKEAWATKCLENM</sequence>
<dbReference type="Pfam" id="PF26133">
    <property type="entry name" value="DUF8039"/>
    <property type="match status" value="1"/>
</dbReference>
<keyword evidence="7" id="KW-1185">Reference proteome</keyword>
<proteinExistence type="inferred from homology"/>
<feature type="domain" description="Ubiquitin-like protease family profile" evidence="5">
    <location>
        <begin position="551"/>
        <end position="717"/>
    </location>
</feature>
<reference evidence="6" key="1">
    <citation type="submission" date="2024-03" db="EMBL/GenBank/DDBJ databases">
        <title>WGS assembly of Saponaria officinalis var. Norfolk2.</title>
        <authorList>
            <person name="Jenkins J."/>
            <person name="Shu S."/>
            <person name="Grimwood J."/>
            <person name="Barry K."/>
            <person name="Goodstein D."/>
            <person name="Schmutz J."/>
            <person name="Leebens-Mack J."/>
            <person name="Osbourn A."/>
        </authorList>
    </citation>
    <scope>NUCLEOTIDE SEQUENCE [LARGE SCALE GENOMIC DNA]</scope>
    <source>
        <strain evidence="6">JIC</strain>
    </source>
</reference>
<dbReference type="PANTHER" id="PTHR33018">
    <property type="entry name" value="OS10G0338966 PROTEIN-RELATED"/>
    <property type="match status" value="1"/>
</dbReference>
<evidence type="ECO:0000256" key="4">
    <source>
        <dbReference type="SAM" id="MobiDB-lite"/>
    </source>
</evidence>
<dbReference type="EMBL" id="JBDFQZ010000001">
    <property type="protein sequence ID" value="KAK9756294.1"/>
    <property type="molecule type" value="Genomic_DNA"/>
</dbReference>
<comment type="caution">
    <text evidence="6">The sequence shown here is derived from an EMBL/GenBank/DDBJ whole genome shotgun (WGS) entry which is preliminary data.</text>
</comment>
<keyword evidence="2" id="KW-0645">Protease</keyword>
<evidence type="ECO:0000256" key="2">
    <source>
        <dbReference type="ARBA" id="ARBA00022670"/>
    </source>
</evidence>
<gene>
    <name evidence="6" type="ORF">RND81_01G087600</name>
</gene>
<dbReference type="PANTHER" id="PTHR33018:SF34">
    <property type="entry name" value="OS02G0472350 PROTEIN"/>
    <property type="match status" value="1"/>
</dbReference>
<protein>
    <recommendedName>
        <fullName evidence="5">Ubiquitin-like protease family profile domain-containing protein</fullName>
    </recommendedName>
</protein>